<sequence length="124" mass="14162">MLNLDTHILLFALSGELTKKEKKLLSEHEWSISGIVLWEIAMLSKLKRIELSIDDKEVIQILSRIHTWPITVDIARALMHIDIKSDPADEIIAATSIVHKVPLLTRDKTLKKSKIIPLAWHSEL</sequence>
<proteinExistence type="predicted"/>
<dbReference type="Proteomes" id="UP000524246">
    <property type="component" value="Unassembled WGS sequence"/>
</dbReference>
<evidence type="ECO:0000313" key="3">
    <source>
        <dbReference type="Proteomes" id="UP000524246"/>
    </source>
</evidence>
<name>A0A7X9IKK9_9DELT</name>
<evidence type="ECO:0000313" key="2">
    <source>
        <dbReference type="EMBL" id="NMC62070.1"/>
    </source>
</evidence>
<evidence type="ECO:0000259" key="1">
    <source>
        <dbReference type="Pfam" id="PF01850"/>
    </source>
</evidence>
<dbReference type="AlphaFoldDB" id="A0A7X9IKK9"/>
<dbReference type="SUPFAM" id="SSF88723">
    <property type="entry name" value="PIN domain-like"/>
    <property type="match status" value="1"/>
</dbReference>
<feature type="domain" description="PIN" evidence="1">
    <location>
        <begin position="4"/>
        <end position="112"/>
    </location>
</feature>
<protein>
    <submittedName>
        <fullName evidence="2">Type II toxin-antitoxin system VapC family toxin</fullName>
    </submittedName>
</protein>
<dbReference type="Pfam" id="PF01850">
    <property type="entry name" value="PIN"/>
    <property type="match status" value="1"/>
</dbReference>
<dbReference type="Gene3D" id="3.40.50.1010">
    <property type="entry name" value="5'-nuclease"/>
    <property type="match status" value="1"/>
</dbReference>
<organism evidence="2 3">
    <name type="scientific">SAR324 cluster bacterium</name>
    <dbReference type="NCBI Taxonomy" id="2024889"/>
    <lineage>
        <taxon>Bacteria</taxon>
        <taxon>Deltaproteobacteria</taxon>
        <taxon>SAR324 cluster</taxon>
    </lineage>
</organism>
<comment type="caution">
    <text evidence="2">The sequence shown here is derived from an EMBL/GenBank/DDBJ whole genome shotgun (WGS) entry which is preliminary data.</text>
</comment>
<dbReference type="EMBL" id="JAAZON010000108">
    <property type="protein sequence ID" value="NMC62070.1"/>
    <property type="molecule type" value="Genomic_DNA"/>
</dbReference>
<dbReference type="InterPro" id="IPR029060">
    <property type="entry name" value="PIN-like_dom_sf"/>
</dbReference>
<dbReference type="InterPro" id="IPR052919">
    <property type="entry name" value="TA_system_RNase"/>
</dbReference>
<dbReference type="PANTHER" id="PTHR36173">
    <property type="entry name" value="RIBONUCLEASE VAPC16-RELATED"/>
    <property type="match status" value="1"/>
</dbReference>
<dbReference type="PANTHER" id="PTHR36173:SF1">
    <property type="entry name" value="RIBONUCLEASE VAPC22"/>
    <property type="match status" value="1"/>
</dbReference>
<dbReference type="InterPro" id="IPR002716">
    <property type="entry name" value="PIN_dom"/>
</dbReference>
<gene>
    <name evidence="2" type="ORF">GYA55_02780</name>
</gene>
<accession>A0A7X9IKK9</accession>
<reference evidence="2 3" key="1">
    <citation type="journal article" date="2020" name="Biotechnol. Biofuels">
        <title>New insights from the biogas microbiome by comprehensive genome-resolved metagenomics of nearly 1600 species originating from multiple anaerobic digesters.</title>
        <authorList>
            <person name="Campanaro S."/>
            <person name="Treu L."/>
            <person name="Rodriguez-R L.M."/>
            <person name="Kovalovszki A."/>
            <person name="Ziels R.M."/>
            <person name="Maus I."/>
            <person name="Zhu X."/>
            <person name="Kougias P.G."/>
            <person name="Basile A."/>
            <person name="Luo G."/>
            <person name="Schluter A."/>
            <person name="Konstantinidis K.T."/>
            <person name="Angelidaki I."/>
        </authorList>
    </citation>
    <scope>NUCLEOTIDE SEQUENCE [LARGE SCALE GENOMIC DNA]</scope>
    <source>
        <strain evidence="2">AS27yjCOA_65</strain>
    </source>
</reference>